<evidence type="ECO:0000256" key="3">
    <source>
        <dbReference type="ARBA" id="ARBA00022801"/>
    </source>
</evidence>
<dbReference type="PANTHER" id="PTHR11113">
    <property type="entry name" value="N-ACETYLGLUCOSAMINE-6-PHOSPHATE DEACETYLASE"/>
    <property type="match status" value="1"/>
</dbReference>
<organism evidence="10 11">
    <name type="scientific">Mycoplasmopsis canis</name>
    <dbReference type="NCBI Taxonomy" id="29555"/>
    <lineage>
        <taxon>Bacteria</taxon>
        <taxon>Bacillati</taxon>
        <taxon>Mycoplasmatota</taxon>
        <taxon>Mycoplasmoidales</taxon>
        <taxon>Metamycoplasmataceae</taxon>
        <taxon>Mycoplasmopsis</taxon>
    </lineage>
</organism>
<feature type="binding site" evidence="8">
    <location>
        <position position="183"/>
    </location>
    <ligand>
        <name>Zn(2+)</name>
        <dbReference type="ChEBI" id="CHEBI:29105"/>
    </ligand>
</feature>
<dbReference type="InterPro" id="IPR006680">
    <property type="entry name" value="Amidohydro-rel"/>
</dbReference>
<dbReference type="GO" id="GO:0008448">
    <property type="term" value="F:N-acetylglucosamine-6-phosphate deacetylase activity"/>
    <property type="evidence" value="ECO:0007669"/>
    <property type="project" value="UniProtKB-EC"/>
</dbReference>
<feature type="binding site" evidence="7">
    <location>
        <begin position="207"/>
        <end position="208"/>
    </location>
    <ligand>
        <name>substrate</name>
    </ligand>
</feature>
<evidence type="ECO:0000313" key="10">
    <source>
        <dbReference type="EMBL" id="VEU69045.1"/>
    </source>
</evidence>
<dbReference type="EC" id="3.5.1.25" evidence="10"/>
<comment type="cofactor">
    <cofactor evidence="8">
        <name>a divalent metal cation</name>
        <dbReference type="ChEBI" id="CHEBI:60240"/>
    </cofactor>
    <text evidence="8">Binds 1 divalent metal cation per subunit.</text>
</comment>
<evidence type="ECO:0000313" key="11">
    <source>
        <dbReference type="Proteomes" id="UP000290495"/>
    </source>
</evidence>
<evidence type="ECO:0000256" key="2">
    <source>
        <dbReference type="ARBA" id="ARBA00022723"/>
    </source>
</evidence>
<dbReference type="GO" id="GO:0046872">
    <property type="term" value="F:metal ion binding"/>
    <property type="evidence" value="ECO:0007669"/>
    <property type="project" value="UniProtKB-KW"/>
</dbReference>
<feature type="active site" description="Proton donor/acceptor" evidence="6">
    <location>
        <position position="262"/>
    </location>
</feature>
<evidence type="ECO:0000256" key="1">
    <source>
        <dbReference type="ARBA" id="ARBA00010716"/>
    </source>
</evidence>
<dbReference type="NCBIfam" id="TIGR00221">
    <property type="entry name" value="nagA"/>
    <property type="match status" value="1"/>
</dbReference>
<dbReference type="GO" id="GO:0006046">
    <property type="term" value="P:N-acetylglucosamine catabolic process"/>
    <property type="evidence" value="ECO:0007669"/>
    <property type="project" value="TreeGrafter"/>
</dbReference>
<evidence type="ECO:0000259" key="9">
    <source>
        <dbReference type="Pfam" id="PF01979"/>
    </source>
</evidence>
<feature type="binding site" evidence="7">
    <location>
        <position position="128"/>
    </location>
    <ligand>
        <name>substrate</name>
    </ligand>
</feature>
<feature type="binding site" evidence="7">
    <location>
        <position position="239"/>
    </location>
    <ligand>
        <name>substrate</name>
    </ligand>
</feature>
<dbReference type="Proteomes" id="UP000290495">
    <property type="component" value="Chromosome"/>
</dbReference>
<keyword evidence="2 8" id="KW-0479">Metal-binding</keyword>
<dbReference type="Gene3D" id="3.20.20.140">
    <property type="entry name" value="Metal-dependent hydrolases"/>
    <property type="match status" value="1"/>
</dbReference>
<gene>
    <name evidence="10" type="primary">nagA</name>
    <name evidence="10" type="ORF">NCTC10146_00515</name>
</gene>
<dbReference type="AlphaFoldDB" id="A0A449AR41"/>
<dbReference type="InterPro" id="IPR032466">
    <property type="entry name" value="Metal_Hydrolase"/>
</dbReference>
<evidence type="ECO:0000256" key="4">
    <source>
        <dbReference type="ARBA" id="ARBA00023277"/>
    </source>
</evidence>
<sequence>METIISNVKIVNHDETINNADIIIENNYIKSIIKKSGEGTRIAVPGFIDTHIHGLYNYDVMEGSKALEIISYQLAKNGTTSFMPTAMTNSWKNILSSLSNMSENKVWYSRNLGFHIEGPFIGLAKKGAHKPEYLLKANKSKIHQLVKASNFNLKKISFDPKMMSLKTFDYLKDQWKIIGSIGHTDASYKISQDFFDRGCNMVCHLWNAMSGVDSRNPGLAQAALANDNVYTEVIIDLVHSSKETIHFTIKNKTVDKVIAVSDAIKPAYYMDGENISGDTKVFKKGKLITLVGTNTIAGSGIVIHDSFVNLVKIGYSLNDAVKITSYNAAKHLGHNKIGQLKENYFADIVLMNPKSLKIKTVYVDGKKVR</sequence>
<reference evidence="10 11" key="1">
    <citation type="submission" date="2019-01" db="EMBL/GenBank/DDBJ databases">
        <authorList>
            <consortium name="Pathogen Informatics"/>
        </authorList>
    </citation>
    <scope>NUCLEOTIDE SEQUENCE [LARGE SCALE GENOMIC DNA]</scope>
    <source>
        <strain evidence="10 11">NCTC10146</strain>
    </source>
</reference>
<feature type="binding site" evidence="8">
    <location>
        <position position="204"/>
    </location>
    <ligand>
        <name>Zn(2+)</name>
        <dbReference type="ChEBI" id="CHEBI:29105"/>
    </ligand>
</feature>
<evidence type="ECO:0000256" key="6">
    <source>
        <dbReference type="PIRSR" id="PIRSR038994-1"/>
    </source>
</evidence>
<name>A0A449AR41_9BACT</name>
<dbReference type="SUPFAM" id="SSF51338">
    <property type="entry name" value="Composite domain of metallo-dependent hydrolases"/>
    <property type="match status" value="1"/>
</dbReference>
<feature type="binding site" evidence="8">
    <location>
        <position position="117"/>
    </location>
    <ligand>
        <name>Zn(2+)</name>
        <dbReference type="ChEBI" id="CHEBI:29105"/>
    </ligand>
</feature>
<evidence type="ECO:0000256" key="7">
    <source>
        <dbReference type="PIRSR" id="PIRSR038994-2"/>
    </source>
</evidence>
<dbReference type="PANTHER" id="PTHR11113:SF14">
    <property type="entry name" value="N-ACETYLGLUCOSAMINE-6-PHOSPHATE DEACETYLASE"/>
    <property type="match status" value="1"/>
</dbReference>
<dbReference type="InterPro" id="IPR003764">
    <property type="entry name" value="GlcNAc_6-P_deAcase"/>
</dbReference>
<dbReference type="EMBL" id="LR215010">
    <property type="protein sequence ID" value="VEU69045.1"/>
    <property type="molecule type" value="Genomic_DNA"/>
</dbReference>
<proteinExistence type="inferred from homology"/>
<keyword evidence="4 5" id="KW-0119">Carbohydrate metabolism</keyword>
<keyword evidence="3 5" id="KW-0378">Hydrolase</keyword>
<evidence type="ECO:0000256" key="8">
    <source>
        <dbReference type="PIRSR" id="PIRSR038994-3"/>
    </source>
</evidence>
<dbReference type="Gene3D" id="2.30.40.10">
    <property type="entry name" value="Urease, subunit C, domain 1"/>
    <property type="match status" value="1"/>
</dbReference>
<dbReference type="RefSeq" id="WP_004794691.1">
    <property type="nucleotide sequence ID" value="NZ_LR215010.1"/>
</dbReference>
<dbReference type="SUPFAM" id="SSF51556">
    <property type="entry name" value="Metallo-dependent hydrolases"/>
    <property type="match status" value="1"/>
</dbReference>
<evidence type="ECO:0000256" key="5">
    <source>
        <dbReference type="PIRNR" id="PIRNR038994"/>
    </source>
</evidence>
<feature type="binding site" evidence="7">
    <location>
        <begin position="296"/>
        <end position="298"/>
    </location>
    <ligand>
        <name>substrate</name>
    </ligand>
</feature>
<feature type="domain" description="Amidohydrolase-related" evidence="9">
    <location>
        <begin position="42"/>
        <end position="368"/>
    </location>
</feature>
<dbReference type="PIRSF" id="PIRSF038994">
    <property type="entry name" value="NagA"/>
    <property type="match status" value="1"/>
</dbReference>
<dbReference type="Pfam" id="PF01979">
    <property type="entry name" value="Amidohydro_1"/>
    <property type="match status" value="1"/>
</dbReference>
<protein>
    <submittedName>
        <fullName evidence="10">N-acetylglucosamine-6-phosphate deacetylase</fullName>
        <ecNumber evidence="10">3.5.1.25</ecNumber>
    </submittedName>
</protein>
<dbReference type="InterPro" id="IPR011059">
    <property type="entry name" value="Metal-dep_hydrolase_composite"/>
</dbReference>
<comment type="similarity">
    <text evidence="1 5">Belongs to the metallo-dependent hydrolases superfamily. NagA family.</text>
</comment>
<accession>A0A449AR41</accession>
<feature type="binding site" evidence="7">
    <location>
        <position position="215"/>
    </location>
    <ligand>
        <name>substrate</name>
    </ligand>
</feature>